<sequence>APKLAAAALSAVLLLSGAPGQAATISDEKITAAAAEYMELDGKGKFASKDAFKALDEFRLKYNLKRTPDGRLQLRNSKGEWFQCRLDMEVPGTMLLRASNGDVYGLQTDVLSQIDLTDDLVALMVFGTGDWEDQITPIEYEDEQGKVTPLNMEGGEFRQADQARSGCKCATEACCGSGSGGTSGSDSD</sequence>
<accession>A0A699ZYF1</accession>
<feature type="non-terminal residue" evidence="2">
    <location>
        <position position="188"/>
    </location>
</feature>
<feature type="chain" id="PRO_5025540943" evidence="1">
    <location>
        <begin position="23"/>
        <end position="188"/>
    </location>
</feature>
<gene>
    <name evidence="2" type="ORF">HaLaN_22556</name>
</gene>
<keyword evidence="1" id="KW-0732">Signal</keyword>
<evidence type="ECO:0000313" key="2">
    <source>
        <dbReference type="EMBL" id="GFH24709.1"/>
    </source>
</evidence>
<name>A0A699ZYF1_HAELA</name>
<feature type="non-terminal residue" evidence="2">
    <location>
        <position position="1"/>
    </location>
</feature>
<proteinExistence type="predicted"/>
<dbReference type="EMBL" id="BLLF01002611">
    <property type="protein sequence ID" value="GFH24709.1"/>
    <property type="molecule type" value="Genomic_DNA"/>
</dbReference>
<comment type="caution">
    <text evidence="2">The sequence shown here is derived from an EMBL/GenBank/DDBJ whole genome shotgun (WGS) entry which is preliminary data.</text>
</comment>
<dbReference type="Proteomes" id="UP000485058">
    <property type="component" value="Unassembled WGS sequence"/>
</dbReference>
<evidence type="ECO:0000313" key="3">
    <source>
        <dbReference type="Proteomes" id="UP000485058"/>
    </source>
</evidence>
<protein>
    <submittedName>
        <fullName evidence="2">Uncharacterized protein</fullName>
    </submittedName>
</protein>
<organism evidence="2 3">
    <name type="scientific">Haematococcus lacustris</name>
    <name type="common">Green alga</name>
    <name type="synonym">Haematococcus pluvialis</name>
    <dbReference type="NCBI Taxonomy" id="44745"/>
    <lineage>
        <taxon>Eukaryota</taxon>
        <taxon>Viridiplantae</taxon>
        <taxon>Chlorophyta</taxon>
        <taxon>core chlorophytes</taxon>
        <taxon>Chlorophyceae</taxon>
        <taxon>CS clade</taxon>
        <taxon>Chlamydomonadales</taxon>
        <taxon>Haematococcaceae</taxon>
        <taxon>Haematococcus</taxon>
    </lineage>
</organism>
<reference evidence="2 3" key="1">
    <citation type="submission" date="2020-02" db="EMBL/GenBank/DDBJ databases">
        <title>Draft genome sequence of Haematococcus lacustris strain NIES-144.</title>
        <authorList>
            <person name="Morimoto D."/>
            <person name="Nakagawa S."/>
            <person name="Yoshida T."/>
            <person name="Sawayama S."/>
        </authorList>
    </citation>
    <scope>NUCLEOTIDE SEQUENCE [LARGE SCALE GENOMIC DNA]</scope>
    <source>
        <strain evidence="2 3">NIES-144</strain>
    </source>
</reference>
<evidence type="ECO:0000256" key="1">
    <source>
        <dbReference type="SAM" id="SignalP"/>
    </source>
</evidence>
<dbReference type="AlphaFoldDB" id="A0A699ZYF1"/>
<feature type="signal peptide" evidence="1">
    <location>
        <begin position="1"/>
        <end position="22"/>
    </location>
</feature>
<keyword evidence="3" id="KW-1185">Reference proteome</keyword>